<feature type="compositionally biased region" description="Acidic residues" evidence="2">
    <location>
        <begin position="404"/>
        <end position="453"/>
    </location>
</feature>
<dbReference type="SUPFAM" id="SSF51197">
    <property type="entry name" value="Clavaminate synthase-like"/>
    <property type="match status" value="1"/>
</dbReference>
<accession>A0ABM1Y3C1</accession>
<name>A0ABM1Y3C1_AEDAL</name>
<feature type="region of interest" description="Disordered" evidence="2">
    <location>
        <begin position="533"/>
        <end position="622"/>
    </location>
</feature>
<keyword evidence="3" id="KW-0472">Membrane</keyword>
<feature type="compositionally biased region" description="Acidic residues" evidence="2">
    <location>
        <begin position="774"/>
        <end position="784"/>
    </location>
</feature>
<dbReference type="Proteomes" id="UP000069940">
    <property type="component" value="Unassembled WGS sequence"/>
</dbReference>
<organism evidence="5 6">
    <name type="scientific">Aedes albopictus</name>
    <name type="common">Asian tiger mosquito</name>
    <name type="synonym">Stegomyia albopicta</name>
    <dbReference type="NCBI Taxonomy" id="7160"/>
    <lineage>
        <taxon>Eukaryota</taxon>
        <taxon>Metazoa</taxon>
        <taxon>Ecdysozoa</taxon>
        <taxon>Arthropoda</taxon>
        <taxon>Hexapoda</taxon>
        <taxon>Insecta</taxon>
        <taxon>Pterygota</taxon>
        <taxon>Neoptera</taxon>
        <taxon>Endopterygota</taxon>
        <taxon>Diptera</taxon>
        <taxon>Nematocera</taxon>
        <taxon>Culicoidea</taxon>
        <taxon>Culicidae</taxon>
        <taxon>Culicinae</taxon>
        <taxon>Aedini</taxon>
        <taxon>Aedes</taxon>
        <taxon>Stegomyia</taxon>
    </lineage>
</organism>
<feature type="region of interest" description="Disordered" evidence="2">
    <location>
        <begin position="808"/>
        <end position="861"/>
    </location>
</feature>
<dbReference type="Gene3D" id="2.60.120.330">
    <property type="entry name" value="B-lactam Antibiotic, Isopenicillin N Synthase, Chain"/>
    <property type="match status" value="1"/>
</dbReference>
<proteinExistence type="inferred from homology"/>
<comment type="similarity">
    <text evidence="1">Belongs to the aspartyl/asparaginyl beta-hydroxylase family.</text>
</comment>
<protein>
    <recommendedName>
        <fullName evidence="4">Aspartyl/asparaginy/proline hydroxylase domain-containing protein</fullName>
    </recommendedName>
</protein>
<evidence type="ECO:0000256" key="2">
    <source>
        <dbReference type="SAM" id="MobiDB-lite"/>
    </source>
</evidence>
<feature type="region of interest" description="Disordered" evidence="2">
    <location>
        <begin position="127"/>
        <end position="470"/>
    </location>
</feature>
<dbReference type="InterPro" id="IPR039038">
    <property type="entry name" value="ASPH"/>
</dbReference>
<dbReference type="RefSeq" id="XP_062710571.1">
    <property type="nucleotide sequence ID" value="XM_062854587.1"/>
</dbReference>
<dbReference type="RefSeq" id="XP_062710570.1">
    <property type="nucleotide sequence ID" value="XM_062854586.1"/>
</dbReference>
<evidence type="ECO:0000259" key="4">
    <source>
        <dbReference type="Pfam" id="PF05118"/>
    </source>
</evidence>
<feature type="region of interest" description="Disordered" evidence="2">
    <location>
        <begin position="645"/>
        <end position="678"/>
    </location>
</feature>
<dbReference type="EnsemblMetazoa" id="AALFPA23_005296.R6723">
    <property type="protein sequence ID" value="AALFPA23_005296.P6723"/>
    <property type="gene ID" value="AALFPA23_005296"/>
</dbReference>
<reference evidence="5" key="2">
    <citation type="submission" date="2025-05" db="UniProtKB">
        <authorList>
            <consortium name="EnsemblMetazoa"/>
        </authorList>
    </citation>
    <scope>IDENTIFICATION</scope>
    <source>
        <strain evidence="5">Foshan</strain>
    </source>
</reference>
<dbReference type="PANTHER" id="PTHR12366">
    <property type="entry name" value="ASPARTYL/ASPARAGINYL BETA-HYDROXYLASE"/>
    <property type="match status" value="1"/>
</dbReference>
<feature type="compositionally biased region" description="Basic and acidic residues" evidence="2">
    <location>
        <begin position="546"/>
        <end position="561"/>
    </location>
</feature>
<feature type="compositionally biased region" description="Acidic residues" evidence="2">
    <location>
        <begin position="202"/>
        <end position="272"/>
    </location>
</feature>
<evidence type="ECO:0000256" key="1">
    <source>
        <dbReference type="ARBA" id="ARBA00007730"/>
    </source>
</evidence>
<keyword evidence="3" id="KW-0812">Transmembrane</keyword>
<feature type="compositionally biased region" description="Acidic residues" evidence="2">
    <location>
        <begin position="142"/>
        <end position="187"/>
    </location>
</feature>
<dbReference type="Pfam" id="PF05118">
    <property type="entry name" value="Asp_Arg_Hydrox"/>
    <property type="match status" value="1"/>
</dbReference>
<feature type="compositionally biased region" description="Acidic residues" evidence="2">
    <location>
        <begin position="284"/>
        <end position="310"/>
    </location>
</feature>
<feature type="transmembrane region" description="Helical" evidence="3">
    <location>
        <begin position="63"/>
        <end position="81"/>
    </location>
</feature>
<feature type="region of interest" description="Disordered" evidence="2">
    <location>
        <begin position="1"/>
        <end position="36"/>
    </location>
</feature>
<reference evidence="6" key="1">
    <citation type="journal article" date="2015" name="Proc. Natl. Acad. Sci. U.S.A.">
        <title>Genome sequence of the Asian Tiger mosquito, Aedes albopictus, reveals insights into its biology, genetics, and evolution.</title>
        <authorList>
            <person name="Chen X.G."/>
            <person name="Jiang X."/>
            <person name="Gu J."/>
            <person name="Xu M."/>
            <person name="Wu Y."/>
            <person name="Deng Y."/>
            <person name="Zhang C."/>
            <person name="Bonizzoni M."/>
            <person name="Dermauw W."/>
            <person name="Vontas J."/>
            <person name="Armbruster P."/>
            <person name="Huang X."/>
            <person name="Yang Y."/>
            <person name="Zhang H."/>
            <person name="He W."/>
            <person name="Peng H."/>
            <person name="Liu Y."/>
            <person name="Wu K."/>
            <person name="Chen J."/>
            <person name="Lirakis M."/>
            <person name="Topalis P."/>
            <person name="Van Leeuwen T."/>
            <person name="Hall A.B."/>
            <person name="Jiang X."/>
            <person name="Thorpe C."/>
            <person name="Mueller R.L."/>
            <person name="Sun C."/>
            <person name="Waterhouse R.M."/>
            <person name="Yan G."/>
            <person name="Tu Z.J."/>
            <person name="Fang X."/>
            <person name="James A.A."/>
        </authorList>
    </citation>
    <scope>NUCLEOTIDE SEQUENCE [LARGE SCALE GENOMIC DNA]</scope>
    <source>
        <strain evidence="6">Foshan</strain>
    </source>
</reference>
<feature type="compositionally biased region" description="Basic and acidic residues" evidence="2">
    <location>
        <begin position="594"/>
        <end position="621"/>
    </location>
</feature>
<feature type="compositionally biased region" description="Acidic residues" evidence="2">
    <location>
        <begin position="567"/>
        <end position="593"/>
    </location>
</feature>
<keyword evidence="3" id="KW-1133">Transmembrane helix</keyword>
<keyword evidence="6" id="KW-1185">Reference proteome</keyword>
<feature type="region of interest" description="Disordered" evidence="2">
    <location>
        <begin position="774"/>
        <end position="793"/>
    </location>
</feature>
<feature type="compositionally biased region" description="Acidic residues" evidence="2">
    <location>
        <begin position="944"/>
        <end position="967"/>
    </location>
</feature>
<feature type="region of interest" description="Disordered" evidence="2">
    <location>
        <begin position="1008"/>
        <end position="1037"/>
    </location>
</feature>
<dbReference type="InterPro" id="IPR027443">
    <property type="entry name" value="IPNS-like_sf"/>
</dbReference>
<feature type="compositionally biased region" description="Acidic residues" evidence="2">
    <location>
        <begin position="318"/>
        <end position="355"/>
    </location>
</feature>
<feature type="region of interest" description="Disordered" evidence="2">
    <location>
        <begin position="930"/>
        <end position="994"/>
    </location>
</feature>
<evidence type="ECO:0000313" key="6">
    <source>
        <dbReference type="Proteomes" id="UP000069940"/>
    </source>
</evidence>
<feature type="compositionally biased region" description="Polar residues" evidence="2">
    <location>
        <begin position="646"/>
        <end position="673"/>
    </location>
</feature>
<dbReference type="InterPro" id="IPR011990">
    <property type="entry name" value="TPR-like_helical_dom_sf"/>
</dbReference>
<dbReference type="RefSeq" id="XP_062710569.1">
    <property type="nucleotide sequence ID" value="XM_062854585.1"/>
</dbReference>
<feature type="compositionally biased region" description="Basic and acidic residues" evidence="2">
    <location>
        <begin position="132"/>
        <end position="141"/>
    </location>
</feature>
<dbReference type="SUPFAM" id="SSF48452">
    <property type="entry name" value="TPR-like"/>
    <property type="match status" value="1"/>
</dbReference>
<feature type="compositionally biased region" description="Polar residues" evidence="2">
    <location>
        <begin position="809"/>
        <end position="819"/>
    </location>
</feature>
<dbReference type="Gene3D" id="1.25.40.10">
    <property type="entry name" value="Tetratricopeptide repeat domain"/>
    <property type="match status" value="1"/>
</dbReference>
<sequence length="1459" mass="165426">MSGDVQPRKRKDKKRKKDDEDTVKETPAPKVTAGAAQAATQPGDIQMHVHNDHGTGGHWCAKVVFFILLTGLGALIGLIILENRGVSNADTPLSESRYAEYFDGWVDENREDDHHHEEILEALNQLDEHEDEEHGDHGGDDHGEEEEEDDGAPYAEEEDHDEERELEDEEDEGELPKLDDDEVEEIVATEKKVVRQEAQAAADDEDDDDDTNEGGYEADDDNQADAEEDEEENDEEEDEEEIEYNDEEADDFVDDGGDEDVDDDDDENDKEDDATKTTAKTVDDNDDDDQPDDDDDDNVNDGDDNDDGEDKDTGAGDFGDDGDDDNDDKEPELEQNDDDDDDQNDEDQDDNDQDSDDNHGLNEVDGDNDDDNDNDDGDNVDDEELDNDDDDDNEPAVADRQTDGDADDDDNDNQTADDGDDDDDADEIDQLAGEDDDDDDDTVEGNSPFDEENQTNALNDQANKLRPRDVVQNKTEEVIVDKDAGIEKTVRTRDSMKDETPVEPIVSAELLKTQMDDLVENYNKLAEMMNLPKEETFVQKDPNQVNHKDDDDQVNEDDKKPTTANDNNDDDDEDDDDNDDFENFVDNDGGEEEYLAKLRKEQEQRTQQKQQEEKAEPREESSLVVQILVGAALIGAARILLMPSARGSSPRPQSVSHDQTAPSKSAYQHPSSVDEQEQEATLMGNLSERLLRTEMAAANLVEKAEIIEELLSSGQQPRSVLEDFVNAASSGLEDEEIVEGNVILIEGDDGELYSGDDEYDYELEDDYGEELEEIEEEEEYEEEEERKLVEQELEIGSFVPTTFEEFSSMYRSPSSGETNESIPVPPEPVSEPTPAVVAPEPPIKEFPKSSHKESPLMKKKPPKGALNKLIYGLHKEPLITAEDLQQSIEARAVASTSQSTKEKHVEFILPEQVSEIPSPEEELPMEVPEDIVDNGSKENLFIPYDDDGDIEDSYEDELMYEDEEELDSVLLRQYPSDEEEEPFSDDDLSDVDDSELMRRLEEKYGKLEVKKDPVAQPEDEDEEEGSWTKIPSRPSESQIYEEELNRARRHLDELKNPKKALEEYESLLRKHRSLVPALIGKARALDALAEQQQSNTLLGEAIEAYRDVVFLGKAVDDETVKVAGERCIDRSRFRGQYLKVVDVHQELIRRFDSEPKFRNQLAVTYLLANRLAEAKAVLHETLMRWIDDGFALVHYGFVLKNHDKDMELAAQYLREGIETEQEGTQDGRFYFHLGDALQRLGLQQEALDVYRKGAEKKLFLSMYQRSLYNVDSLKSRPFWTIEQTTYAAQLELIRSQWTAIRDEGLKLLNSAGNFKDEAENLRDTGDWKQFELFFRGHRIDKNCAKAPLTCRLVEQFAAARSCKRGQVKFSVMHPGTHVWPHCGPTNCRIRAHLGLKVPSGTFIRVAEETRSWENGKWLIFDDSFEHEVWHNGTSTRLVLIVDFWHPDLTESQRKSLSPI</sequence>
<feature type="domain" description="Aspartyl/asparaginy/proline hydroxylase" evidence="4">
    <location>
        <begin position="1295"/>
        <end position="1446"/>
    </location>
</feature>
<feature type="compositionally biased region" description="Acidic residues" evidence="2">
    <location>
        <begin position="976"/>
        <end position="994"/>
    </location>
</feature>
<dbReference type="GeneID" id="109409693"/>
<dbReference type="EnsemblMetazoa" id="AALFPA23_005296.R6727">
    <property type="protein sequence ID" value="AALFPA23_005296.P6727"/>
    <property type="gene ID" value="AALFPA23_005296"/>
</dbReference>
<dbReference type="InterPro" id="IPR007803">
    <property type="entry name" value="Asp/Arg/Pro-Hydrxlase"/>
</dbReference>
<dbReference type="PANTHER" id="PTHR12366:SF29">
    <property type="entry name" value="ASPARTYL BETA-HYDROXYLASE, ISOFORM L"/>
    <property type="match status" value="1"/>
</dbReference>
<evidence type="ECO:0000313" key="5">
    <source>
        <dbReference type="EnsemblMetazoa" id="AALFPA23_005296.P6727"/>
    </source>
</evidence>
<dbReference type="EnsemblMetazoa" id="AALFPA23_005296.R6726">
    <property type="protein sequence ID" value="AALFPA23_005296.P6726"/>
    <property type="gene ID" value="AALFPA23_005296"/>
</dbReference>
<evidence type="ECO:0000256" key="3">
    <source>
        <dbReference type="SAM" id="Phobius"/>
    </source>
</evidence>
<feature type="compositionally biased region" description="Basic and acidic residues" evidence="2">
    <location>
        <begin position="842"/>
        <end position="856"/>
    </location>
</feature>
<feature type="compositionally biased region" description="Acidic residues" evidence="2">
    <location>
        <begin position="364"/>
        <end position="394"/>
    </location>
</feature>